<protein>
    <submittedName>
        <fullName evidence="1">Uncharacterized protein</fullName>
    </submittedName>
</protein>
<dbReference type="Proteomes" id="UP000015104">
    <property type="component" value="Unassembled WGS sequence"/>
</dbReference>
<name>T1L2Z5_TETUR</name>
<reference evidence="1" key="2">
    <citation type="submission" date="2015-06" db="UniProtKB">
        <authorList>
            <consortium name="EnsemblMetazoa"/>
        </authorList>
    </citation>
    <scope>IDENTIFICATION</scope>
</reference>
<organism evidence="1 2">
    <name type="scientific">Tetranychus urticae</name>
    <name type="common">Two-spotted spider mite</name>
    <dbReference type="NCBI Taxonomy" id="32264"/>
    <lineage>
        <taxon>Eukaryota</taxon>
        <taxon>Metazoa</taxon>
        <taxon>Ecdysozoa</taxon>
        <taxon>Arthropoda</taxon>
        <taxon>Chelicerata</taxon>
        <taxon>Arachnida</taxon>
        <taxon>Acari</taxon>
        <taxon>Acariformes</taxon>
        <taxon>Trombidiformes</taxon>
        <taxon>Prostigmata</taxon>
        <taxon>Eleutherengona</taxon>
        <taxon>Raphignathae</taxon>
        <taxon>Tetranychoidea</taxon>
        <taxon>Tetranychidae</taxon>
        <taxon>Tetranychus</taxon>
    </lineage>
</organism>
<dbReference type="AlphaFoldDB" id="T1L2Z5"/>
<keyword evidence="2" id="KW-1185">Reference proteome</keyword>
<dbReference type="HOGENOM" id="CLU_3406814_0_0_1"/>
<evidence type="ECO:0000313" key="1">
    <source>
        <dbReference type="EnsemblMetazoa" id="tetur34g00960.1"/>
    </source>
</evidence>
<proteinExistence type="predicted"/>
<dbReference type="EMBL" id="CAEY01000993">
    <property type="status" value="NOT_ANNOTATED_CDS"/>
    <property type="molecule type" value="Genomic_DNA"/>
</dbReference>
<accession>T1L2Z5</accession>
<evidence type="ECO:0000313" key="2">
    <source>
        <dbReference type="Proteomes" id="UP000015104"/>
    </source>
</evidence>
<reference evidence="2" key="1">
    <citation type="submission" date="2011-08" db="EMBL/GenBank/DDBJ databases">
        <authorList>
            <person name="Rombauts S."/>
        </authorList>
    </citation>
    <scope>NUCLEOTIDE SEQUENCE</scope>
    <source>
        <strain evidence="2">London</strain>
    </source>
</reference>
<dbReference type="EnsemblMetazoa" id="tetur34g00960.1">
    <property type="protein sequence ID" value="tetur34g00960.1"/>
    <property type="gene ID" value="tetur34g00960"/>
</dbReference>
<sequence length="30" mass="3537">MSDKVEDMNLQTTFIQNGDAPMVKVYLEYR</sequence>